<dbReference type="GO" id="GO:0016853">
    <property type="term" value="F:isomerase activity"/>
    <property type="evidence" value="ECO:0007669"/>
    <property type="project" value="UniProtKB-KW"/>
</dbReference>
<name>F4N781_YEREN</name>
<dbReference type="EMBL" id="FR718757">
    <property type="protein sequence ID" value="CBX73939.1"/>
    <property type="molecule type" value="Genomic_DNA"/>
</dbReference>
<accession>F4N781</accession>
<keyword evidence="2" id="KW-0413">Isomerase</keyword>
<dbReference type="Pfam" id="PF00425">
    <property type="entry name" value="Chorismate_bind"/>
    <property type="match status" value="1"/>
</dbReference>
<evidence type="ECO:0000259" key="1">
    <source>
        <dbReference type="Pfam" id="PF00425"/>
    </source>
</evidence>
<dbReference type="InterPro" id="IPR015890">
    <property type="entry name" value="Chorismate_C"/>
</dbReference>
<sequence>MTLRSAWVEDKQIHLYAGAGIVAGSDAEQEWQEINNKSAGLRTLLVNIKSDNNHKMQ</sequence>
<reference evidence="2" key="1">
    <citation type="journal article" date="2011" name="BMC Genomics">
        <title>Shotgun sequencing of Yersinia enterocolitica strain W22703 (biotype 2, serotype O:9): genomic evidence for oscillation between invertebrates and mammals.</title>
        <authorList>
            <person name="Fuchs T.M."/>
            <person name="Brandt K."/>
            <person name="Starke M."/>
            <person name="Rattei T."/>
        </authorList>
    </citation>
    <scope>NUCLEOTIDE SEQUENCE</scope>
</reference>
<dbReference type="Gene3D" id="3.60.120.10">
    <property type="entry name" value="Anthranilate synthase"/>
    <property type="match status" value="1"/>
</dbReference>
<proteinExistence type="predicted"/>
<dbReference type="SUPFAM" id="SSF56322">
    <property type="entry name" value="ADC synthase"/>
    <property type="match status" value="1"/>
</dbReference>
<dbReference type="PANTHER" id="PTHR42839:SF2">
    <property type="entry name" value="ISOCHORISMATE SYNTHASE ENTC"/>
    <property type="match status" value="1"/>
</dbReference>
<organism evidence="2">
    <name type="scientific">Yersinia enterocolitica W22703</name>
    <dbReference type="NCBI Taxonomy" id="913028"/>
    <lineage>
        <taxon>Bacteria</taxon>
        <taxon>Pseudomonadati</taxon>
        <taxon>Pseudomonadota</taxon>
        <taxon>Gammaproteobacteria</taxon>
        <taxon>Enterobacterales</taxon>
        <taxon>Yersiniaceae</taxon>
        <taxon>Yersinia</taxon>
    </lineage>
</organism>
<feature type="domain" description="Chorismate-utilising enzyme C-terminal" evidence="1">
    <location>
        <begin position="2"/>
        <end position="37"/>
    </location>
</feature>
<gene>
    <name evidence="2" type="ORF">YEW_HB30890</name>
</gene>
<dbReference type="AlphaFoldDB" id="F4N781"/>
<evidence type="ECO:0000313" key="2">
    <source>
        <dbReference type="EMBL" id="CBX73939.1"/>
    </source>
</evidence>
<dbReference type="InterPro" id="IPR005801">
    <property type="entry name" value="ADC_synthase"/>
</dbReference>
<dbReference type="PANTHER" id="PTHR42839">
    <property type="entry name" value="ISOCHORISMATE SYNTHASE ENTC"/>
    <property type="match status" value="1"/>
</dbReference>
<protein>
    <recommendedName>
        <fullName evidence="1">Chorismate-utilising enzyme C-terminal domain-containing protein</fullName>
    </recommendedName>
</protein>